<evidence type="ECO:0000256" key="4">
    <source>
        <dbReference type="ARBA" id="ARBA00013213"/>
    </source>
</evidence>
<accession>A0ABS2NDJ3</accession>
<comment type="catalytic activity">
    <reaction evidence="10">
        <text>L-homoserine + NADP(+) = L-aspartate 4-semialdehyde + NADPH + H(+)</text>
        <dbReference type="Rhea" id="RHEA:15761"/>
        <dbReference type="ChEBI" id="CHEBI:15378"/>
        <dbReference type="ChEBI" id="CHEBI:57476"/>
        <dbReference type="ChEBI" id="CHEBI:57783"/>
        <dbReference type="ChEBI" id="CHEBI:58349"/>
        <dbReference type="ChEBI" id="CHEBI:537519"/>
        <dbReference type="EC" id="1.1.1.3"/>
    </reaction>
</comment>
<evidence type="ECO:0000313" key="14">
    <source>
        <dbReference type="EMBL" id="MBM7585929.1"/>
    </source>
</evidence>
<dbReference type="Gene3D" id="3.30.360.10">
    <property type="entry name" value="Dihydrodipicolinate Reductase, domain 2"/>
    <property type="match status" value="1"/>
</dbReference>
<evidence type="ECO:0000256" key="7">
    <source>
        <dbReference type="ARBA" id="ARBA00022697"/>
    </source>
</evidence>
<dbReference type="InterPro" id="IPR036291">
    <property type="entry name" value="NAD(P)-bd_dom_sf"/>
</dbReference>
<evidence type="ECO:0000256" key="8">
    <source>
        <dbReference type="ARBA" id="ARBA00023002"/>
    </source>
</evidence>
<evidence type="ECO:0000259" key="12">
    <source>
        <dbReference type="Pfam" id="PF00742"/>
    </source>
</evidence>
<keyword evidence="9 10" id="KW-0486">Methionine biosynthesis</keyword>
<comment type="similarity">
    <text evidence="3 11">Belongs to the homoserine dehydrogenase family.</text>
</comment>
<dbReference type="InterPro" id="IPR019811">
    <property type="entry name" value="HDH_CS"/>
</dbReference>
<evidence type="ECO:0000256" key="2">
    <source>
        <dbReference type="ARBA" id="ARBA00005062"/>
    </source>
</evidence>
<dbReference type="SUPFAM" id="SSF51735">
    <property type="entry name" value="NAD(P)-binding Rossmann-fold domains"/>
    <property type="match status" value="1"/>
</dbReference>
<keyword evidence="6 10" id="KW-0028">Amino-acid biosynthesis</keyword>
<evidence type="ECO:0000256" key="11">
    <source>
        <dbReference type="RuleBase" id="RU004171"/>
    </source>
</evidence>
<evidence type="ECO:0000313" key="15">
    <source>
        <dbReference type="Proteomes" id="UP001646157"/>
    </source>
</evidence>
<comment type="pathway">
    <text evidence="1 10">Amino-acid biosynthesis; L-threonine biosynthesis; L-threonine from L-aspartate: step 3/5.</text>
</comment>
<dbReference type="InterPro" id="IPR005106">
    <property type="entry name" value="Asp/hSer_DH_NAD-bd"/>
</dbReference>
<evidence type="ECO:0000256" key="9">
    <source>
        <dbReference type="ARBA" id="ARBA00023167"/>
    </source>
</evidence>
<feature type="domain" description="Homoserine dehydrogenase catalytic" evidence="12">
    <location>
        <begin position="136"/>
        <end position="315"/>
    </location>
</feature>
<evidence type="ECO:0000256" key="5">
    <source>
        <dbReference type="ARBA" id="ARBA00013376"/>
    </source>
</evidence>
<dbReference type="PROSITE" id="PS01042">
    <property type="entry name" value="HOMOSER_DHGENASE"/>
    <property type="match status" value="1"/>
</dbReference>
<dbReference type="Gene3D" id="3.40.50.720">
    <property type="entry name" value="NAD(P)-binding Rossmann-like Domain"/>
    <property type="match status" value="1"/>
</dbReference>
<gene>
    <name evidence="14" type="ORF">JOC86_002471</name>
</gene>
<keyword evidence="8 10" id="KW-0560">Oxidoreductase</keyword>
<dbReference type="NCBIfam" id="NF004976">
    <property type="entry name" value="PRK06349.1"/>
    <property type="match status" value="1"/>
</dbReference>
<evidence type="ECO:0000256" key="6">
    <source>
        <dbReference type="ARBA" id="ARBA00022605"/>
    </source>
</evidence>
<proteinExistence type="inferred from homology"/>
<sequence>MGTINVALLGFGTVGQGVYEAIDSHQERLKELLGKEVRVRAILIKDPSKERFVDPSITLTTQFQDILETPDLDFIFEAIVGEEPSYSYLSQAIDKGIHIVTANKAMFAKYGPTLLEKAKGKNVKLGFEATTAGGIPVIGAIKELLKVNEIERIQGILNGTSNFILSQMRTGGLSFEKALKLAQEKGYAEEDPTSDIEGYDAFYKLLTLSQTAYGRQPYLSDITRKGITSLTKQWLQAADSFGLRFKHVGSLERDEENNIYGSVEPVLVHNSHPFYGVEEVENAISLKGSLVGRVTLLGPGAGKFPTASAILEDFLSLLYQDPARQQAESKTAQELEEEESISEWVVKASKQESVFELLETHFIIKDRINLKEELFLLIAGKDTDIETILSSKKEVQAIPVLKEIPLENKVKKVVTSK</sequence>
<organism evidence="14 15">
    <name type="scientific">Rossellomorea pakistanensis</name>
    <dbReference type="NCBI Taxonomy" id="992288"/>
    <lineage>
        <taxon>Bacteria</taxon>
        <taxon>Bacillati</taxon>
        <taxon>Bacillota</taxon>
        <taxon>Bacilli</taxon>
        <taxon>Bacillales</taxon>
        <taxon>Bacillaceae</taxon>
        <taxon>Rossellomorea</taxon>
    </lineage>
</organism>
<evidence type="ECO:0000259" key="13">
    <source>
        <dbReference type="Pfam" id="PF03447"/>
    </source>
</evidence>
<keyword evidence="7 10" id="KW-0791">Threonine biosynthesis</keyword>
<reference evidence="14 15" key="1">
    <citation type="submission" date="2021-01" db="EMBL/GenBank/DDBJ databases">
        <title>Genomic Encyclopedia of Type Strains, Phase IV (KMG-IV): sequencing the most valuable type-strain genomes for metagenomic binning, comparative biology and taxonomic classification.</title>
        <authorList>
            <person name="Goeker M."/>
        </authorList>
    </citation>
    <scope>NUCLEOTIDE SEQUENCE [LARGE SCALE GENOMIC DNA]</scope>
    <source>
        <strain evidence="14 15">DSM 24834</strain>
    </source>
</reference>
<keyword evidence="10" id="KW-0521">NADP</keyword>
<comment type="pathway">
    <text evidence="2 10">Amino-acid biosynthesis; L-methionine biosynthesis via de novo pathway; L-homoserine from L-aspartate: step 3/3.</text>
</comment>
<dbReference type="Pfam" id="PF00742">
    <property type="entry name" value="Homoserine_dh"/>
    <property type="match status" value="1"/>
</dbReference>
<dbReference type="SUPFAM" id="SSF55347">
    <property type="entry name" value="Glyceraldehyde-3-phosphate dehydrogenase-like, C-terminal domain"/>
    <property type="match status" value="1"/>
</dbReference>
<dbReference type="Pfam" id="PF03447">
    <property type="entry name" value="NAD_binding_3"/>
    <property type="match status" value="1"/>
</dbReference>
<evidence type="ECO:0000256" key="10">
    <source>
        <dbReference type="RuleBase" id="RU000579"/>
    </source>
</evidence>
<comment type="caution">
    <text evidence="14">The sequence shown here is derived from an EMBL/GenBank/DDBJ whole genome shotgun (WGS) entry which is preliminary data.</text>
</comment>
<dbReference type="GO" id="GO:0004412">
    <property type="term" value="F:homoserine dehydrogenase activity"/>
    <property type="evidence" value="ECO:0007669"/>
    <property type="project" value="UniProtKB-EC"/>
</dbReference>
<dbReference type="RefSeq" id="WP_205172825.1">
    <property type="nucleotide sequence ID" value="NZ_JAFBDZ010000002.1"/>
</dbReference>
<dbReference type="InterPro" id="IPR001342">
    <property type="entry name" value="HDH_cat"/>
</dbReference>
<evidence type="ECO:0000256" key="3">
    <source>
        <dbReference type="ARBA" id="ARBA00006753"/>
    </source>
</evidence>
<dbReference type="EC" id="1.1.1.3" evidence="4 10"/>
<name>A0ABS2NDJ3_9BACI</name>
<keyword evidence="15" id="KW-1185">Reference proteome</keyword>
<dbReference type="Gene3D" id="3.30.70.260">
    <property type="match status" value="1"/>
</dbReference>
<evidence type="ECO:0000256" key="1">
    <source>
        <dbReference type="ARBA" id="ARBA00005056"/>
    </source>
</evidence>
<protein>
    <recommendedName>
        <fullName evidence="5 10">Homoserine dehydrogenase</fullName>
        <ecNumber evidence="4 10">1.1.1.3</ecNumber>
    </recommendedName>
</protein>
<feature type="domain" description="Aspartate/homoserine dehydrogenase NAD-binding" evidence="13">
    <location>
        <begin position="10"/>
        <end position="127"/>
    </location>
</feature>
<dbReference type="Proteomes" id="UP001646157">
    <property type="component" value="Unassembled WGS sequence"/>
</dbReference>
<dbReference type="PANTHER" id="PTHR43331:SF1">
    <property type="entry name" value="HOMOSERINE DEHYDROGENASE"/>
    <property type="match status" value="1"/>
</dbReference>
<dbReference type="PANTHER" id="PTHR43331">
    <property type="entry name" value="HOMOSERINE DEHYDROGENASE"/>
    <property type="match status" value="1"/>
</dbReference>
<dbReference type="EMBL" id="JAFBDZ010000002">
    <property type="protein sequence ID" value="MBM7585929.1"/>
    <property type="molecule type" value="Genomic_DNA"/>
</dbReference>